<comment type="function">
    <text evidence="5">Zinc chaperone that directly transfers zinc cofactor to target proteins, thereby activating them. Zinc is transferred from the CXCC motif in the GTPase domain to the zinc binding site in target proteins in a process requiring GTP hydrolysis.</text>
</comment>
<dbReference type="InterPro" id="IPR003495">
    <property type="entry name" value="CobW/HypB/UreG_nucleotide-bd"/>
</dbReference>
<dbReference type="InterPro" id="IPR027417">
    <property type="entry name" value="P-loop_NTPase"/>
</dbReference>
<dbReference type="EMBL" id="SMAJ01000026">
    <property type="protein sequence ID" value="TCT01017.1"/>
    <property type="molecule type" value="Genomic_DNA"/>
</dbReference>
<evidence type="ECO:0000256" key="3">
    <source>
        <dbReference type="ARBA" id="ARBA00023186"/>
    </source>
</evidence>
<proteinExistence type="inferred from homology"/>
<dbReference type="SUPFAM" id="SSF90002">
    <property type="entry name" value="Hypothetical protein YjiA, C-terminal domain"/>
    <property type="match status" value="1"/>
</dbReference>
<keyword evidence="1" id="KW-0547">Nucleotide-binding</keyword>
<evidence type="ECO:0000259" key="7">
    <source>
        <dbReference type="Pfam" id="PF02492"/>
    </source>
</evidence>
<keyword evidence="2" id="KW-0378">Hydrolase</keyword>
<dbReference type="Gene3D" id="3.40.50.300">
    <property type="entry name" value="P-loop containing nucleotide triphosphate hydrolases"/>
    <property type="match status" value="1"/>
</dbReference>
<reference evidence="9 10" key="1">
    <citation type="submission" date="2019-03" db="EMBL/GenBank/DDBJ databases">
        <title>Genomic Encyclopedia of Type Strains, Phase IV (KMG-IV): sequencing the most valuable type-strain genomes for metagenomic binning, comparative biology and taxonomic classification.</title>
        <authorList>
            <person name="Goeker M."/>
        </authorList>
    </citation>
    <scope>NUCLEOTIDE SEQUENCE [LARGE SCALE GENOMIC DNA]</scope>
    <source>
        <strain evidence="9 10">DSM 24591</strain>
    </source>
</reference>
<dbReference type="InterPro" id="IPR051316">
    <property type="entry name" value="Zinc-reg_GTPase_activator"/>
</dbReference>
<dbReference type="GO" id="GO:0005737">
    <property type="term" value="C:cytoplasm"/>
    <property type="evidence" value="ECO:0007669"/>
    <property type="project" value="TreeGrafter"/>
</dbReference>
<feature type="domain" description="CobW C-terminal" evidence="8">
    <location>
        <begin position="249"/>
        <end position="333"/>
    </location>
</feature>
<dbReference type="AlphaFoldDB" id="A0A4R3LS63"/>
<keyword evidence="3" id="KW-0143">Chaperone</keyword>
<dbReference type="RefSeq" id="WP_243700990.1">
    <property type="nucleotide sequence ID" value="NZ_SMAJ01000026.1"/>
</dbReference>
<dbReference type="InterPro" id="IPR036627">
    <property type="entry name" value="CobW-likC_sf"/>
</dbReference>
<evidence type="ECO:0000313" key="9">
    <source>
        <dbReference type="EMBL" id="TCT01017.1"/>
    </source>
</evidence>
<dbReference type="GO" id="GO:0016787">
    <property type="term" value="F:hydrolase activity"/>
    <property type="evidence" value="ECO:0007669"/>
    <property type="project" value="UniProtKB-KW"/>
</dbReference>
<dbReference type="SUPFAM" id="SSF52540">
    <property type="entry name" value="P-loop containing nucleoside triphosphate hydrolases"/>
    <property type="match status" value="1"/>
</dbReference>
<dbReference type="InterPro" id="IPR011629">
    <property type="entry name" value="CobW-like_C"/>
</dbReference>
<dbReference type="GO" id="GO:0000166">
    <property type="term" value="F:nucleotide binding"/>
    <property type="evidence" value="ECO:0007669"/>
    <property type="project" value="UniProtKB-KW"/>
</dbReference>
<keyword evidence="10" id="KW-1185">Reference proteome</keyword>
<evidence type="ECO:0000313" key="10">
    <source>
        <dbReference type="Proteomes" id="UP000295525"/>
    </source>
</evidence>
<evidence type="ECO:0000256" key="4">
    <source>
        <dbReference type="ARBA" id="ARBA00034320"/>
    </source>
</evidence>
<comment type="catalytic activity">
    <reaction evidence="6">
        <text>GTP + H2O = GDP + phosphate + H(+)</text>
        <dbReference type="Rhea" id="RHEA:19669"/>
        <dbReference type="ChEBI" id="CHEBI:15377"/>
        <dbReference type="ChEBI" id="CHEBI:15378"/>
        <dbReference type="ChEBI" id="CHEBI:37565"/>
        <dbReference type="ChEBI" id="CHEBI:43474"/>
        <dbReference type="ChEBI" id="CHEBI:58189"/>
    </reaction>
    <physiologicalReaction direction="left-to-right" evidence="6">
        <dbReference type="Rhea" id="RHEA:19670"/>
    </physiologicalReaction>
</comment>
<comment type="caution">
    <text evidence="9">The sequence shown here is derived from an EMBL/GenBank/DDBJ whole genome shotgun (WGS) entry which is preliminary data.</text>
</comment>
<organism evidence="9 10">
    <name type="scientific">Paralcaligenes ureilyticus</name>
    <dbReference type="NCBI Taxonomy" id="627131"/>
    <lineage>
        <taxon>Bacteria</taxon>
        <taxon>Pseudomonadati</taxon>
        <taxon>Pseudomonadota</taxon>
        <taxon>Betaproteobacteria</taxon>
        <taxon>Burkholderiales</taxon>
        <taxon>Alcaligenaceae</taxon>
        <taxon>Paralcaligenes</taxon>
    </lineage>
</organism>
<evidence type="ECO:0000256" key="6">
    <source>
        <dbReference type="ARBA" id="ARBA00049117"/>
    </source>
</evidence>
<dbReference type="Pfam" id="PF02492">
    <property type="entry name" value="cobW"/>
    <property type="match status" value="1"/>
</dbReference>
<dbReference type="PANTHER" id="PTHR13748">
    <property type="entry name" value="COBW-RELATED"/>
    <property type="match status" value="1"/>
</dbReference>
<gene>
    <name evidence="9" type="ORF">EDC26_1268</name>
</gene>
<comment type="similarity">
    <text evidence="4">Belongs to the SIMIBI class G3E GTPase family. ZNG1 subfamily.</text>
</comment>
<evidence type="ECO:0000256" key="5">
    <source>
        <dbReference type="ARBA" id="ARBA00045658"/>
    </source>
</evidence>
<dbReference type="PANTHER" id="PTHR13748:SF62">
    <property type="entry name" value="COBW DOMAIN-CONTAINING PROTEIN"/>
    <property type="match status" value="1"/>
</dbReference>
<feature type="domain" description="CobW/HypB/UreG nucleotide-binding" evidence="7">
    <location>
        <begin position="12"/>
        <end position="191"/>
    </location>
</feature>
<evidence type="ECO:0000259" key="8">
    <source>
        <dbReference type="Pfam" id="PF07683"/>
    </source>
</evidence>
<evidence type="ECO:0000256" key="2">
    <source>
        <dbReference type="ARBA" id="ARBA00022801"/>
    </source>
</evidence>
<dbReference type="Pfam" id="PF07683">
    <property type="entry name" value="CobW_C"/>
    <property type="match status" value="1"/>
</dbReference>
<dbReference type="Gene3D" id="3.30.1220.10">
    <property type="entry name" value="CobW-like, C-terminal domain"/>
    <property type="match status" value="1"/>
</dbReference>
<protein>
    <submittedName>
        <fullName evidence="9">G3E family GTPase</fullName>
    </submittedName>
</protein>
<dbReference type="CDD" id="cd03112">
    <property type="entry name" value="CobW-like"/>
    <property type="match status" value="1"/>
</dbReference>
<name>A0A4R3LS63_9BURK</name>
<dbReference type="Proteomes" id="UP000295525">
    <property type="component" value="Unassembled WGS sequence"/>
</dbReference>
<evidence type="ECO:0000256" key="1">
    <source>
        <dbReference type="ARBA" id="ARBA00022741"/>
    </source>
</evidence>
<accession>A0A4R3LS63</accession>
<sequence>MASAMGVDKRIPVTVVTGFLGSGKTTLLNRVLSAPEAARMAVVVNEIGEVGMDHRLIRHVHSNVILLESGCVCCSVRGDLVDTLRDLFMASLHREIAPLSRVLIETTGMADPAPIMYTLQYERFLCERYVYDGCITVFDSVHGAQQLARHPEALQQAALADAIVFSKTDLADAAERTVLDAAVSRINADAPRYDIHARPTLADLVTASSAHKNMLAGTPRPARGLWTAAGPAVSRHSDVHVLTLSGFVPLARGAFLRAMSVLLPLGGADLLRMKGLVRFRGEKAFSVVHGVHQQLYPIEPWMGDSDSGVGLTDGDSALVFILRGGDPAGFERKARDLLCM</sequence>